<evidence type="ECO:0000313" key="1">
    <source>
        <dbReference type="EMBL" id="TGY89476.1"/>
    </source>
</evidence>
<sequence length="185" mass="21077">MKGFNRQNQLFSLCGLNCGLCPMFLNKYCPGCGGGEGNQSCRIAKCSMEHTGIEYCFQCSEYPCPKYEHIDDFDSFITHFHRRADLEKAKESGIEVYNAEQIEKAAILNVLLSEYNAGRQKTMFCVAVNLLGMQELREVIKEIKKKKDDMETWTLKEKSAFVVGLLQEAAAKKNIDLKLRKKKRG</sequence>
<comment type="caution">
    <text evidence="1">The sequence shown here is derived from an EMBL/GenBank/DDBJ whole genome shotgun (WGS) entry which is preliminary data.</text>
</comment>
<organism evidence="1 2">
    <name type="scientific">Petralouisia muris</name>
    <dbReference type="NCBI Taxonomy" id="3032872"/>
    <lineage>
        <taxon>Bacteria</taxon>
        <taxon>Bacillati</taxon>
        <taxon>Bacillota</taxon>
        <taxon>Clostridia</taxon>
        <taxon>Lachnospirales</taxon>
        <taxon>Lachnospiraceae</taxon>
        <taxon>Petralouisia</taxon>
    </lineage>
</organism>
<dbReference type="EMBL" id="SRYA01000088">
    <property type="protein sequence ID" value="TGY89476.1"/>
    <property type="molecule type" value="Genomic_DNA"/>
</dbReference>
<accession>A0AC61RQM2</accession>
<evidence type="ECO:0000313" key="2">
    <source>
        <dbReference type="Proteomes" id="UP000304953"/>
    </source>
</evidence>
<name>A0AC61RQM2_9FIRM</name>
<proteinExistence type="predicted"/>
<protein>
    <submittedName>
        <fullName evidence="1">DUF3795 domain-containing protein</fullName>
    </submittedName>
</protein>
<keyword evidence="2" id="KW-1185">Reference proteome</keyword>
<reference evidence="1" key="1">
    <citation type="submission" date="2019-04" db="EMBL/GenBank/DDBJ databases">
        <title>Microbes associate with the intestines of laboratory mice.</title>
        <authorList>
            <person name="Navarre W."/>
            <person name="Wong E."/>
            <person name="Huang K."/>
            <person name="Tropini C."/>
            <person name="Ng K."/>
            <person name="Yu B."/>
        </authorList>
    </citation>
    <scope>NUCLEOTIDE SEQUENCE</scope>
    <source>
        <strain evidence="1">NM01_1-7b</strain>
    </source>
</reference>
<gene>
    <name evidence="1" type="ORF">E5329_24720</name>
</gene>
<dbReference type="Proteomes" id="UP000304953">
    <property type="component" value="Unassembled WGS sequence"/>
</dbReference>